<reference evidence="1 2" key="1">
    <citation type="submission" date="2024-05" db="EMBL/GenBank/DDBJ databases">
        <authorList>
            <person name="Duchaud E."/>
        </authorList>
    </citation>
    <scope>NUCLEOTIDE SEQUENCE [LARGE SCALE GENOMIC DNA]</scope>
    <source>
        <strain evidence="1">Ena-SAMPLE-TAB-13-05-2024-13:56:06:370-140302</strain>
    </source>
</reference>
<dbReference type="Proteomes" id="UP001497416">
    <property type="component" value="Unassembled WGS sequence"/>
</dbReference>
<dbReference type="Pfam" id="PF14060">
    <property type="entry name" value="DUF4252"/>
    <property type="match status" value="1"/>
</dbReference>
<name>A0ABM9P0D1_9FLAO</name>
<gene>
    <name evidence="1" type="ORF">T190607A01A_20595</name>
</gene>
<dbReference type="EMBL" id="CAXIXY010000004">
    <property type="protein sequence ID" value="CAL2086166.1"/>
    <property type="molecule type" value="Genomic_DNA"/>
</dbReference>
<keyword evidence="2" id="KW-1185">Reference proteome</keyword>
<dbReference type="PROSITE" id="PS51257">
    <property type="entry name" value="PROKAR_LIPOPROTEIN"/>
    <property type="match status" value="1"/>
</dbReference>
<dbReference type="InterPro" id="IPR025348">
    <property type="entry name" value="DUF4252"/>
</dbReference>
<comment type="caution">
    <text evidence="1">The sequence shown here is derived from an EMBL/GenBank/DDBJ whole genome shotgun (WGS) entry which is preliminary data.</text>
</comment>
<evidence type="ECO:0000313" key="1">
    <source>
        <dbReference type="EMBL" id="CAL2086166.1"/>
    </source>
</evidence>
<proteinExistence type="predicted"/>
<sequence length="191" mass="21945">MKKLFTFAIICISLVLTSCKKEESLQSYLIKSEENADYMRFDFSTSMLAPYFETTSEEDQETFKSVKKVNIAFLPVNKATEDQFDTERKRLKGIMKNTDYKSLIRVNDKRGKATIYYAGEADAIDEIVAVVYAKDFGFGVTRILGNNMNPQKIMSMVQKVNNKDREKGLEKIKDMFGGQFETEKIYAEPVQ</sequence>
<evidence type="ECO:0000313" key="2">
    <source>
        <dbReference type="Proteomes" id="UP001497416"/>
    </source>
</evidence>
<accession>A0ABM9P0D1</accession>
<protein>
    <recommendedName>
        <fullName evidence="3">DUF4252 domain-containing protein</fullName>
    </recommendedName>
</protein>
<organism evidence="1 2">
    <name type="scientific">Tenacibaculum platacis</name>
    <dbReference type="NCBI Taxonomy" id="3137852"/>
    <lineage>
        <taxon>Bacteria</taxon>
        <taxon>Pseudomonadati</taxon>
        <taxon>Bacteroidota</taxon>
        <taxon>Flavobacteriia</taxon>
        <taxon>Flavobacteriales</taxon>
        <taxon>Flavobacteriaceae</taxon>
        <taxon>Tenacibaculum</taxon>
    </lineage>
</organism>
<evidence type="ECO:0008006" key="3">
    <source>
        <dbReference type="Google" id="ProtNLM"/>
    </source>
</evidence>
<dbReference type="RefSeq" id="WP_348712154.1">
    <property type="nucleotide sequence ID" value="NZ_CAXIXY010000004.1"/>
</dbReference>